<comment type="caution">
    <text evidence="3">The sequence shown here is derived from an EMBL/GenBank/DDBJ whole genome shotgun (WGS) entry which is preliminary data.</text>
</comment>
<evidence type="ECO:0000313" key="3">
    <source>
        <dbReference type="EMBL" id="OQV13518.1"/>
    </source>
</evidence>
<name>A0A1W0WEA3_HYPEX</name>
<feature type="domain" description="LRAT" evidence="2">
    <location>
        <begin position="27"/>
        <end position="61"/>
    </location>
</feature>
<keyword evidence="4" id="KW-1185">Reference proteome</keyword>
<dbReference type="AlphaFoldDB" id="A0A1W0WEA3"/>
<dbReference type="EMBL" id="MTYJ01000122">
    <property type="protein sequence ID" value="OQV13518.1"/>
    <property type="molecule type" value="Genomic_DNA"/>
</dbReference>
<dbReference type="InterPro" id="IPR007053">
    <property type="entry name" value="LRAT_dom"/>
</dbReference>
<organism evidence="3 4">
    <name type="scientific">Hypsibius exemplaris</name>
    <name type="common">Freshwater tardigrade</name>
    <dbReference type="NCBI Taxonomy" id="2072580"/>
    <lineage>
        <taxon>Eukaryota</taxon>
        <taxon>Metazoa</taxon>
        <taxon>Ecdysozoa</taxon>
        <taxon>Tardigrada</taxon>
        <taxon>Eutardigrada</taxon>
        <taxon>Parachela</taxon>
        <taxon>Hypsibioidea</taxon>
        <taxon>Hypsibiidae</taxon>
        <taxon>Hypsibius</taxon>
    </lineage>
</organism>
<evidence type="ECO:0000256" key="1">
    <source>
        <dbReference type="SAM" id="Phobius"/>
    </source>
</evidence>
<sequence>MFKYLEEDRRELPWTNERSWPDQKWRCKIGDLIEFDCPGKPYRHWGMFLGGNSVVHVTADILWSPWRAFFGREFCIEWRKKERKSRRIDITPGNRMMGGLLNICDMDDSIPLGEGKSTSNHDVTTWRGTALHRSLEMAAKYGSTTGSYQRTDNANWKTDVWNLRCVVSDLPRARSPLPTRPTMKVPANLRPVARADMIDNPRSATILLIGEKGLGKSTFLNLLHMTTKVDLDIEATRNDEHTRTVSRRYRAKNVTHVGDLLQNSLVEQDIDRRCSATYTGWINMPAKKPLPLPAGRSYSYARHLAKTFTILYAFLFPRCTAAIVPRLNFTSNGERTDSETFSTTIPSNHYTIPFNYTIKSCETWLTRLEGTPEDGVYYAGHNDGLYLAGPAGNVFLFVKESGYARFIKNQTGPTGFQWVVAYPYDHAGEAGSSNNLRSYLEWHGIAENGSIRSCSPTAGLSGDDFDCSCNNDVTFTFIGGGRVNAEPTTRQPHWRGSSETVRNLFASWSNTGHVTVETKMGEDSEVKTGSIPVKALTFCALTIAISLVLVICYVGYKRRQLKQENDQLSGTLVGRLPYNKALVERLASII</sequence>
<reference evidence="4" key="1">
    <citation type="submission" date="2017-01" db="EMBL/GenBank/DDBJ databases">
        <title>Comparative genomics of anhydrobiosis in the tardigrade Hypsibius dujardini.</title>
        <authorList>
            <person name="Yoshida Y."/>
            <person name="Koutsovoulos G."/>
            <person name="Laetsch D."/>
            <person name="Stevens L."/>
            <person name="Kumar S."/>
            <person name="Horikawa D."/>
            <person name="Ishino K."/>
            <person name="Komine S."/>
            <person name="Tomita M."/>
            <person name="Blaxter M."/>
            <person name="Arakawa K."/>
        </authorList>
    </citation>
    <scope>NUCLEOTIDE SEQUENCE [LARGE SCALE GENOMIC DNA]</scope>
    <source>
        <strain evidence="4">Z151</strain>
    </source>
</reference>
<accession>A0A1W0WEA3</accession>
<keyword evidence="1" id="KW-0472">Membrane</keyword>
<dbReference type="Proteomes" id="UP000192578">
    <property type="component" value="Unassembled WGS sequence"/>
</dbReference>
<keyword evidence="1" id="KW-1133">Transmembrane helix</keyword>
<feature type="transmembrane region" description="Helical" evidence="1">
    <location>
        <begin position="535"/>
        <end position="556"/>
    </location>
</feature>
<gene>
    <name evidence="3" type="ORF">BV898_12264</name>
</gene>
<dbReference type="Pfam" id="PF04970">
    <property type="entry name" value="LRAT"/>
    <property type="match status" value="1"/>
</dbReference>
<dbReference type="Gene3D" id="3.90.1720.10">
    <property type="entry name" value="endopeptidase domain like (from Nostoc punctiforme)"/>
    <property type="match status" value="1"/>
</dbReference>
<evidence type="ECO:0000313" key="4">
    <source>
        <dbReference type="Proteomes" id="UP000192578"/>
    </source>
</evidence>
<evidence type="ECO:0000259" key="2">
    <source>
        <dbReference type="Pfam" id="PF04970"/>
    </source>
</evidence>
<keyword evidence="1" id="KW-0812">Transmembrane</keyword>
<proteinExistence type="predicted"/>
<protein>
    <recommendedName>
        <fullName evidence="2">LRAT domain-containing protein</fullName>
    </recommendedName>
</protein>